<name>A0A7X0DM19_NOVIT</name>
<evidence type="ECO:0000256" key="4">
    <source>
        <dbReference type="ARBA" id="ARBA00023136"/>
    </source>
</evidence>
<gene>
    <name evidence="6" type="ORF">FHS48_001942</name>
</gene>
<dbReference type="Pfam" id="PF02300">
    <property type="entry name" value="Fumarate_red_C"/>
    <property type="match status" value="1"/>
</dbReference>
<dbReference type="AlphaFoldDB" id="A0A7X0DM19"/>
<dbReference type="InterPro" id="IPR034804">
    <property type="entry name" value="SQR/QFR_C/D"/>
</dbReference>
<dbReference type="InterPro" id="IPR003510">
    <property type="entry name" value="Fumarate_red_C"/>
</dbReference>
<feature type="transmembrane region" description="Helical" evidence="5">
    <location>
        <begin position="29"/>
        <end position="48"/>
    </location>
</feature>
<dbReference type="GO" id="GO:0016020">
    <property type="term" value="C:membrane"/>
    <property type="evidence" value="ECO:0007669"/>
    <property type="project" value="InterPro"/>
</dbReference>
<organism evidence="6 7">
    <name type="scientific">Novispirillum itersonii</name>
    <name type="common">Aquaspirillum itersonii</name>
    <dbReference type="NCBI Taxonomy" id="189"/>
    <lineage>
        <taxon>Bacteria</taxon>
        <taxon>Pseudomonadati</taxon>
        <taxon>Pseudomonadota</taxon>
        <taxon>Alphaproteobacteria</taxon>
        <taxon>Rhodospirillales</taxon>
        <taxon>Novispirillaceae</taxon>
        <taxon>Novispirillum</taxon>
    </lineage>
</organism>
<dbReference type="SUPFAM" id="SSF81343">
    <property type="entry name" value="Fumarate reductase respiratory complex transmembrane subunits"/>
    <property type="match status" value="1"/>
</dbReference>
<evidence type="ECO:0000313" key="6">
    <source>
        <dbReference type="EMBL" id="MBB6210526.1"/>
    </source>
</evidence>
<feature type="transmembrane region" description="Helical" evidence="5">
    <location>
        <begin position="109"/>
        <end position="128"/>
    </location>
</feature>
<accession>A0A7X0DM19</accession>
<keyword evidence="4 5" id="KW-0472">Membrane</keyword>
<keyword evidence="3 5" id="KW-1133">Transmembrane helix</keyword>
<protein>
    <submittedName>
        <fullName evidence="6">Fumarate reductase subunit C</fullName>
    </submittedName>
</protein>
<evidence type="ECO:0000256" key="3">
    <source>
        <dbReference type="ARBA" id="ARBA00022989"/>
    </source>
</evidence>
<evidence type="ECO:0000313" key="7">
    <source>
        <dbReference type="Proteomes" id="UP000544872"/>
    </source>
</evidence>
<keyword evidence="7" id="KW-1185">Reference proteome</keyword>
<keyword evidence="2 5" id="KW-0812">Transmembrane</keyword>
<dbReference type="RefSeq" id="WP_184263359.1">
    <property type="nucleotide sequence ID" value="NZ_JACIIX010000006.1"/>
</dbReference>
<dbReference type="Gene3D" id="1.20.1300.10">
    <property type="entry name" value="Fumarate reductase/succinate dehydrogenase, transmembrane subunit"/>
    <property type="match status" value="1"/>
</dbReference>
<evidence type="ECO:0000256" key="5">
    <source>
        <dbReference type="SAM" id="Phobius"/>
    </source>
</evidence>
<dbReference type="Proteomes" id="UP000544872">
    <property type="component" value="Unassembled WGS sequence"/>
</dbReference>
<keyword evidence="1" id="KW-1003">Cell membrane</keyword>
<evidence type="ECO:0000256" key="2">
    <source>
        <dbReference type="ARBA" id="ARBA00022692"/>
    </source>
</evidence>
<feature type="transmembrane region" description="Helical" evidence="5">
    <location>
        <begin position="68"/>
        <end position="88"/>
    </location>
</feature>
<comment type="caution">
    <text evidence="6">The sequence shown here is derived from an EMBL/GenBank/DDBJ whole genome shotgun (WGS) entry which is preliminary data.</text>
</comment>
<dbReference type="EMBL" id="JACIIX010000006">
    <property type="protein sequence ID" value="MBB6210526.1"/>
    <property type="molecule type" value="Genomic_DNA"/>
</dbReference>
<evidence type="ECO:0000256" key="1">
    <source>
        <dbReference type="ARBA" id="ARBA00022475"/>
    </source>
</evidence>
<sequence>MSRRPYTPKMTYGWWLDRPFYTRYMIRELSSAFVTAYSGLLIIGLWRLAEGEAAWNGYVSALSHPAALVFQGVALLFALYHTVTWFAVTPRTTPVIVGEDFLPPQPVIIAQYAAWIFASAVIIGAALWF</sequence>
<reference evidence="6 7" key="1">
    <citation type="submission" date="2020-08" db="EMBL/GenBank/DDBJ databases">
        <title>Genomic Encyclopedia of Type Strains, Phase IV (KMG-IV): sequencing the most valuable type-strain genomes for metagenomic binning, comparative biology and taxonomic classification.</title>
        <authorList>
            <person name="Goeker M."/>
        </authorList>
    </citation>
    <scope>NUCLEOTIDE SEQUENCE [LARGE SCALE GENOMIC DNA]</scope>
    <source>
        <strain evidence="6 7">DSM 11590</strain>
    </source>
</reference>
<dbReference type="PIRSF" id="PIRSF000180">
    <property type="entry name" value="FrdC"/>
    <property type="match status" value="1"/>
</dbReference>
<proteinExistence type="predicted"/>